<protein>
    <submittedName>
        <fullName evidence="1">Uncharacterized protein</fullName>
    </submittedName>
</protein>
<evidence type="ECO:0000313" key="2">
    <source>
        <dbReference type="Proteomes" id="UP000805649"/>
    </source>
</evidence>
<organism evidence="1 2">
    <name type="scientific">Colletotrichum truncatum</name>
    <name type="common">Anthracnose fungus</name>
    <name type="synonym">Colletotrichum capsici</name>
    <dbReference type="NCBI Taxonomy" id="5467"/>
    <lineage>
        <taxon>Eukaryota</taxon>
        <taxon>Fungi</taxon>
        <taxon>Dikarya</taxon>
        <taxon>Ascomycota</taxon>
        <taxon>Pezizomycotina</taxon>
        <taxon>Sordariomycetes</taxon>
        <taxon>Hypocreomycetidae</taxon>
        <taxon>Glomerellales</taxon>
        <taxon>Glomerellaceae</taxon>
        <taxon>Colletotrichum</taxon>
        <taxon>Colletotrichum truncatum species complex</taxon>
    </lineage>
</organism>
<keyword evidence="2" id="KW-1185">Reference proteome</keyword>
<gene>
    <name evidence="1" type="ORF">CTRU02_204120</name>
</gene>
<evidence type="ECO:0000313" key="1">
    <source>
        <dbReference type="EMBL" id="KAL0941357.1"/>
    </source>
</evidence>
<sequence>MLRFVSPQHSSTNIAHRGLTAFVAAAPADNVKRLDDIKTCYCGRDTGTARVSDPDATKGACPDFGTVAGPYPTSCKIMIDINEPLFYDKCKSLGQPIGWCEK</sequence>
<reference evidence="1 2" key="1">
    <citation type="journal article" date="2020" name="Phytopathology">
        <title>Genome Sequence Resources of Colletotrichum truncatum, C. plurivorum, C. musicola, and C. sojae: Four Species Pathogenic to Soybean (Glycine max).</title>
        <authorList>
            <person name="Rogerio F."/>
            <person name="Boufleur T.R."/>
            <person name="Ciampi-Guillardi M."/>
            <person name="Sukno S.A."/>
            <person name="Thon M.R."/>
            <person name="Massola Junior N.S."/>
            <person name="Baroncelli R."/>
        </authorList>
    </citation>
    <scope>NUCLEOTIDE SEQUENCE [LARGE SCALE GENOMIC DNA]</scope>
    <source>
        <strain evidence="1 2">CMES1059</strain>
    </source>
</reference>
<dbReference type="Proteomes" id="UP000805649">
    <property type="component" value="Unassembled WGS sequence"/>
</dbReference>
<accession>A0ACC3ZB58</accession>
<comment type="caution">
    <text evidence="1">The sequence shown here is derived from an EMBL/GenBank/DDBJ whole genome shotgun (WGS) entry which is preliminary data.</text>
</comment>
<dbReference type="EMBL" id="VUJX02000002">
    <property type="protein sequence ID" value="KAL0941357.1"/>
    <property type="molecule type" value="Genomic_DNA"/>
</dbReference>
<proteinExistence type="predicted"/>
<name>A0ACC3ZB58_COLTU</name>